<dbReference type="Gene3D" id="3.50.30.40">
    <property type="entry name" value="Ribonuclease E inhibitor RraA/RraA-like"/>
    <property type="match status" value="1"/>
</dbReference>
<feature type="domain" description="3-keto-alpha-glucoside-1,2-lyase/3-keto-2-hydroxy-glucal hydratase" evidence="3">
    <location>
        <begin position="31"/>
        <end position="233"/>
    </location>
</feature>
<dbReference type="Pfam" id="PF03737">
    <property type="entry name" value="RraA-like"/>
    <property type="match status" value="1"/>
</dbReference>
<evidence type="ECO:0000256" key="1">
    <source>
        <dbReference type="PIRSR" id="PIRSR605493-1"/>
    </source>
</evidence>
<feature type="signal peptide" evidence="2">
    <location>
        <begin position="1"/>
        <end position="22"/>
    </location>
</feature>
<comment type="caution">
    <text evidence="4">The sequence shown here is derived from an EMBL/GenBank/DDBJ whole genome shotgun (WGS) entry which is preliminary data.</text>
</comment>
<evidence type="ECO:0000313" key="4">
    <source>
        <dbReference type="EMBL" id="MDI6450395.1"/>
    </source>
</evidence>
<dbReference type="RefSeq" id="WP_349245804.1">
    <property type="nucleotide sequence ID" value="NZ_JASCXX010000019.1"/>
</dbReference>
<proteinExistence type="predicted"/>
<dbReference type="InterPro" id="IPR036704">
    <property type="entry name" value="RraA/RraA-like_sf"/>
</dbReference>
<name>A0AAW6U0M8_9BACT</name>
<dbReference type="GO" id="GO:0046872">
    <property type="term" value="F:metal ion binding"/>
    <property type="evidence" value="ECO:0007669"/>
    <property type="project" value="UniProtKB-KW"/>
</dbReference>
<feature type="binding site" evidence="1">
    <location>
        <position position="397"/>
    </location>
    <ligand>
        <name>substrate</name>
    </ligand>
</feature>
<dbReference type="InterPro" id="IPR005493">
    <property type="entry name" value="RraA/RraA-like"/>
</dbReference>
<keyword evidence="5" id="KW-1185">Reference proteome</keyword>
<organism evidence="4 5">
    <name type="scientific">Anaerobaca lacustris</name>
    <dbReference type="NCBI Taxonomy" id="3044600"/>
    <lineage>
        <taxon>Bacteria</taxon>
        <taxon>Pseudomonadati</taxon>
        <taxon>Planctomycetota</taxon>
        <taxon>Phycisphaerae</taxon>
        <taxon>Sedimentisphaerales</taxon>
        <taxon>Anaerobacaceae</taxon>
        <taxon>Anaerobaca</taxon>
    </lineage>
</organism>
<dbReference type="Gene3D" id="2.60.120.560">
    <property type="entry name" value="Exo-inulinase, domain 1"/>
    <property type="match status" value="1"/>
</dbReference>
<feature type="binding site" evidence="1">
    <location>
        <position position="398"/>
    </location>
    <ligand>
        <name>Mg(2+)</name>
        <dbReference type="ChEBI" id="CHEBI:18420"/>
    </ligand>
</feature>
<keyword evidence="2" id="KW-0732">Signal</keyword>
<protein>
    <submittedName>
        <fullName evidence="4">DUF1080 domain-containing protein</fullName>
    </submittedName>
</protein>
<evidence type="ECO:0000259" key="3">
    <source>
        <dbReference type="Pfam" id="PF06439"/>
    </source>
</evidence>
<dbReference type="SUPFAM" id="SSF89562">
    <property type="entry name" value="RraA-like"/>
    <property type="match status" value="1"/>
</dbReference>
<dbReference type="EMBL" id="JASCXX010000019">
    <property type="protein sequence ID" value="MDI6450395.1"/>
    <property type="molecule type" value="Genomic_DNA"/>
</dbReference>
<keyword evidence="1" id="KW-0460">Magnesium</keyword>
<feature type="binding site" evidence="1">
    <location>
        <begin position="375"/>
        <end position="378"/>
    </location>
    <ligand>
        <name>substrate</name>
    </ligand>
</feature>
<dbReference type="AlphaFoldDB" id="A0AAW6U0M8"/>
<comment type="cofactor">
    <cofactor evidence="1">
        <name>Mg(2+)</name>
        <dbReference type="ChEBI" id="CHEBI:18420"/>
    </cofactor>
</comment>
<dbReference type="InterPro" id="IPR010496">
    <property type="entry name" value="AL/BT2_dom"/>
</dbReference>
<dbReference type="PANTHER" id="PTHR33254:SF16">
    <property type="entry name" value="BLR3842 PROTEIN"/>
    <property type="match status" value="1"/>
</dbReference>
<dbReference type="PANTHER" id="PTHR33254">
    <property type="entry name" value="4-HYDROXY-4-METHYL-2-OXOGLUTARATE ALDOLASE 3-RELATED"/>
    <property type="match status" value="1"/>
</dbReference>
<accession>A0AAW6U0M8</accession>
<evidence type="ECO:0000313" key="5">
    <source>
        <dbReference type="Proteomes" id="UP001431776"/>
    </source>
</evidence>
<gene>
    <name evidence="4" type="ORF">QJ522_15140</name>
</gene>
<reference evidence="4" key="1">
    <citation type="submission" date="2023-05" db="EMBL/GenBank/DDBJ databases">
        <title>Anaerotaeda fermentans gen. nov., sp. nov., a novel anaerobic planctomycete of the new family within the order Sedimentisphaerales isolated from Taman Peninsula, Russia.</title>
        <authorList>
            <person name="Khomyakova M.A."/>
            <person name="Merkel A.Y."/>
            <person name="Slobodkin A.I."/>
        </authorList>
    </citation>
    <scope>NUCLEOTIDE SEQUENCE</scope>
    <source>
        <strain evidence="4">M17dextr</strain>
    </source>
</reference>
<dbReference type="CDD" id="cd16841">
    <property type="entry name" value="RraA_family"/>
    <property type="match status" value="1"/>
</dbReference>
<dbReference type="GO" id="GO:0016787">
    <property type="term" value="F:hydrolase activity"/>
    <property type="evidence" value="ECO:0007669"/>
    <property type="project" value="InterPro"/>
</dbReference>
<feature type="chain" id="PRO_5043846270" evidence="2">
    <location>
        <begin position="23"/>
        <end position="532"/>
    </location>
</feature>
<evidence type="ECO:0000256" key="2">
    <source>
        <dbReference type="SAM" id="SignalP"/>
    </source>
</evidence>
<sequence length="532" mass="59169">MNCRSMRWLVVLFATVVAGAGAAQQRSQDSWVSLFDGKTLDGWSVHSGFARYHIEGDELVGTTVKGSPNTFLCTDREYGDFVLEFEVKLDPRLNSGVQVRSQIAPTEMAFVFADRDGSPQSRVIPAGRVYGYQVEIATEKAGSSGSIYDEARRAFMLASTRSDPVASKAFKDGRWNKYCIECQGDRIRTWINDVPCVDLRDSMTSRGVIGLQVHGIGNEEGPYEVRWRNIRIQAADGGIAPPAISCPLRVLQCTPKWTGPRMADGRPKVSDELLKRMRNVPVTMAWSIVTNAGYRNCYETAMGWQILRPDEAIVGRVLTAQYMPMQPDFNKAIMDHGHAEGRLGNSNSWPIDMLQKGDVYVADNFGKVVDGTLIGDNLANAIYANSGNGVIFDAGVRDLEGIEQVEGFNAWHKGADPSYLKEVMLSAINVPIRIGRAVACPGDVVLAKREGIVFVPAHLAEKVVVESEAITLRDMFGHQRLREGKYTPGQIDSRWTPEIREDFRGWLKKNINELPVPREVIEEMLDPKARNW</sequence>
<dbReference type="Proteomes" id="UP001431776">
    <property type="component" value="Unassembled WGS sequence"/>
</dbReference>
<dbReference type="Pfam" id="PF06439">
    <property type="entry name" value="3keto-disac_hyd"/>
    <property type="match status" value="1"/>
</dbReference>
<keyword evidence="1" id="KW-0479">Metal-binding</keyword>